<gene>
    <name evidence="2" type="ORF">C2G38_2214365</name>
</gene>
<evidence type="ECO:0000313" key="2">
    <source>
        <dbReference type="EMBL" id="RIB07456.1"/>
    </source>
</evidence>
<dbReference type="EMBL" id="QKWP01001652">
    <property type="protein sequence ID" value="RIB07456.1"/>
    <property type="molecule type" value="Genomic_DNA"/>
</dbReference>
<name>A0A397UJX4_9GLOM</name>
<reference evidence="2 3" key="1">
    <citation type="submission" date="2018-06" db="EMBL/GenBank/DDBJ databases">
        <title>Comparative genomics reveals the genomic features of Rhizophagus irregularis, R. cerebriforme, R. diaphanum and Gigaspora rosea, and their symbiotic lifestyle signature.</title>
        <authorList>
            <person name="Morin E."/>
            <person name="San Clemente H."/>
            <person name="Chen E.C.H."/>
            <person name="De La Providencia I."/>
            <person name="Hainaut M."/>
            <person name="Kuo A."/>
            <person name="Kohler A."/>
            <person name="Murat C."/>
            <person name="Tang N."/>
            <person name="Roy S."/>
            <person name="Loubradou J."/>
            <person name="Henrissat B."/>
            <person name="Grigoriev I.V."/>
            <person name="Corradi N."/>
            <person name="Roux C."/>
            <person name="Martin F.M."/>
        </authorList>
    </citation>
    <scope>NUCLEOTIDE SEQUENCE [LARGE SCALE GENOMIC DNA]</scope>
    <source>
        <strain evidence="2 3">DAOM 194757</strain>
    </source>
</reference>
<feature type="compositionally biased region" description="Basic and acidic residues" evidence="1">
    <location>
        <begin position="90"/>
        <end position="128"/>
    </location>
</feature>
<organism evidence="2 3">
    <name type="scientific">Gigaspora rosea</name>
    <dbReference type="NCBI Taxonomy" id="44941"/>
    <lineage>
        <taxon>Eukaryota</taxon>
        <taxon>Fungi</taxon>
        <taxon>Fungi incertae sedis</taxon>
        <taxon>Mucoromycota</taxon>
        <taxon>Glomeromycotina</taxon>
        <taxon>Glomeromycetes</taxon>
        <taxon>Diversisporales</taxon>
        <taxon>Gigasporaceae</taxon>
        <taxon>Gigaspora</taxon>
    </lineage>
</organism>
<comment type="caution">
    <text evidence="2">The sequence shown here is derived from an EMBL/GenBank/DDBJ whole genome shotgun (WGS) entry which is preliminary data.</text>
</comment>
<feature type="region of interest" description="Disordered" evidence="1">
    <location>
        <begin position="87"/>
        <end position="162"/>
    </location>
</feature>
<proteinExistence type="predicted"/>
<feature type="compositionally biased region" description="Basic residues" evidence="1">
    <location>
        <begin position="13"/>
        <end position="23"/>
    </location>
</feature>
<evidence type="ECO:0000313" key="3">
    <source>
        <dbReference type="Proteomes" id="UP000266673"/>
    </source>
</evidence>
<accession>A0A397UJX4</accession>
<protein>
    <submittedName>
        <fullName evidence="2">Uncharacterized protein</fullName>
    </submittedName>
</protein>
<dbReference type="Proteomes" id="UP000266673">
    <property type="component" value="Unassembled WGS sequence"/>
</dbReference>
<feature type="region of interest" description="Disordered" evidence="1">
    <location>
        <begin position="1"/>
        <end position="51"/>
    </location>
</feature>
<evidence type="ECO:0000256" key="1">
    <source>
        <dbReference type="SAM" id="MobiDB-lite"/>
    </source>
</evidence>
<keyword evidence="3" id="KW-1185">Reference proteome</keyword>
<sequence>MQDHSTRIPLPLHKVKKKRKLVKSRQENKRKNQRKLLTKSHVSEISNEKYVRPPEKRPIPLMRIYTRNIQNHPTRMLRLLRKKTPNVYEKQARLPHENTHEKQARLPHKDAHEKQARPPREQTRETSKTIHKNAKTTSQKCQDAEPRRNLITIPVTRHQRQH</sequence>
<dbReference type="AlphaFoldDB" id="A0A397UJX4"/>